<accession>A0A5J4R8N4</accession>
<dbReference type="GO" id="GO:0016779">
    <property type="term" value="F:nucleotidyltransferase activity"/>
    <property type="evidence" value="ECO:0007669"/>
    <property type="project" value="InterPro"/>
</dbReference>
<reference evidence="1" key="1">
    <citation type="submission" date="2019-03" db="EMBL/GenBank/DDBJ databases">
        <title>Single cell metagenomics reveals metabolic interactions within the superorganism composed of flagellate Streblomastix strix and complex community of Bacteroidetes bacteria on its surface.</title>
        <authorList>
            <person name="Treitli S.C."/>
            <person name="Kolisko M."/>
            <person name="Husnik F."/>
            <person name="Keeling P."/>
            <person name="Hampl V."/>
        </authorList>
    </citation>
    <scope>NUCLEOTIDE SEQUENCE</scope>
    <source>
        <strain evidence="1">STM</strain>
    </source>
</reference>
<dbReference type="SUPFAM" id="SSF81301">
    <property type="entry name" value="Nucleotidyltransferase"/>
    <property type="match status" value="1"/>
</dbReference>
<dbReference type="Gene3D" id="3.30.460.10">
    <property type="entry name" value="Beta Polymerase, domain 2"/>
    <property type="match status" value="1"/>
</dbReference>
<evidence type="ECO:0008006" key="2">
    <source>
        <dbReference type="Google" id="ProtNLM"/>
    </source>
</evidence>
<gene>
    <name evidence="1" type="ORF">EZS27_021767</name>
</gene>
<dbReference type="AlphaFoldDB" id="A0A5J4R8N4"/>
<dbReference type="InterPro" id="IPR043519">
    <property type="entry name" value="NT_sf"/>
</dbReference>
<organism evidence="1">
    <name type="scientific">termite gut metagenome</name>
    <dbReference type="NCBI Taxonomy" id="433724"/>
    <lineage>
        <taxon>unclassified sequences</taxon>
        <taxon>metagenomes</taxon>
        <taxon>organismal metagenomes</taxon>
    </lineage>
</organism>
<dbReference type="Pfam" id="PF18144">
    <property type="entry name" value="SMODS"/>
    <property type="match status" value="1"/>
</dbReference>
<name>A0A5J4R8N4_9ZZZZ</name>
<evidence type="ECO:0000313" key="1">
    <source>
        <dbReference type="EMBL" id="KAA6329430.1"/>
    </source>
</evidence>
<proteinExistence type="predicted"/>
<dbReference type="EMBL" id="SNRY01001650">
    <property type="protein sequence ID" value="KAA6329430.1"/>
    <property type="molecule type" value="Genomic_DNA"/>
</dbReference>
<sequence>MSVLSHLTQTGSASILSEYEKSSIRTSITTLRTKLGYCFRNGEINNQFVFGSFDRDTILPRRKDANSDVDYMIVFNPQGYLPQTLLNQLRRFVETYYSRSEIHQSSPTIVLELGHIRFELVPALPGSVWGIEEYLIPSPASSYQNWTRTNPSQLKRDLNAKNTQHNSYIKPLVRILKYWNAQNGKVFSSYELEKHVINQSILVLQQFKRLFLYSYRKSLIMGTSRVQVN</sequence>
<comment type="caution">
    <text evidence="1">The sequence shown here is derived from an EMBL/GenBank/DDBJ whole genome shotgun (WGS) entry which is preliminary data.</text>
</comment>
<dbReference type="CDD" id="cd05400">
    <property type="entry name" value="NT_2-5OAS_ClassI-CCAase"/>
    <property type="match status" value="1"/>
</dbReference>
<protein>
    <recommendedName>
        <fullName evidence="2">Nucleotidyltransferase</fullName>
    </recommendedName>
</protein>
<dbReference type="InterPro" id="IPR006116">
    <property type="entry name" value="NT_2-5OAS_ClassI-CCAase"/>
</dbReference>